<dbReference type="AlphaFoldDB" id="A0A268EDC6"/>
<feature type="non-terminal residue" evidence="1">
    <location>
        <position position="1"/>
    </location>
</feature>
<evidence type="ECO:0000313" key="2">
    <source>
        <dbReference type="Proteomes" id="UP000215596"/>
    </source>
</evidence>
<dbReference type="EMBL" id="NPBY01000158">
    <property type="protein sequence ID" value="PAD71136.1"/>
    <property type="molecule type" value="Genomic_DNA"/>
</dbReference>
<sequence length="87" mass="10685">ADKFCKLCSYKEFKFHELIQLKNTDIKPNEYISIWEWVIYIEFARLILDDNSISHQDEWKKLKKFFDRNFYSSKLDAMKILEITKQN</sequence>
<comment type="caution">
    <text evidence="1">The sequence shown here is derived from an EMBL/GenBank/DDBJ whole genome shotgun (WGS) entry which is preliminary data.</text>
</comment>
<dbReference type="Proteomes" id="UP000215596">
    <property type="component" value="Unassembled WGS sequence"/>
</dbReference>
<name>A0A268EDC6_9BACL</name>
<gene>
    <name evidence="1" type="ORF">CHH67_25830</name>
</gene>
<accession>A0A268EDC6</accession>
<proteinExistence type="predicted"/>
<reference evidence="1 2" key="1">
    <citation type="submission" date="2017-07" db="EMBL/GenBank/DDBJ databases">
        <title>Isolation and whole genome analysis of endospore-forming bacteria from heroin.</title>
        <authorList>
            <person name="Kalinowski J."/>
            <person name="Ahrens B."/>
            <person name="Al-Dilaimi A."/>
            <person name="Winkler A."/>
            <person name="Wibberg D."/>
            <person name="Schleenbecker U."/>
            <person name="Ruckert C."/>
            <person name="Wolfel R."/>
            <person name="Grass G."/>
        </authorList>
    </citation>
    <scope>NUCLEOTIDE SEQUENCE [LARGE SCALE GENOMIC DNA]</scope>
    <source>
        <strain evidence="1 2">7537-G1</strain>
    </source>
</reference>
<organism evidence="1 2">
    <name type="scientific">Paenibacillus campinasensis</name>
    <dbReference type="NCBI Taxonomy" id="66347"/>
    <lineage>
        <taxon>Bacteria</taxon>
        <taxon>Bacillati</taxon>
        <taxon>Bacillota</taxon>
        <taxon>Bacilli</taxon>
        <taxon>Bacillales</taxon>
        <taxon>Paenibacillaceae</taxon>
        <taxon>Paenibacillus</taxon>
    </lineage>
</organism>
<protein>
    <submittedName>
        <fullName evidence="1">Uncharacterized protein</fullName>
    </submittedName>
</protein>
<evidence type="ECO:0000313" key="1">
    <source>
        <dbReference type="EMBL" id="PAD71136.1"/>
    </source>
</evidence>
<feature type="non-terminal residue" evidence="1">
    <location>
        <position position="87"/>
    </location>
</feature>